<evidence type="ECO:0000256" key="6">
    <source>
        <dbReference type="RuleBase" id="RU000354"/>
    </source>
</evidence>
<dbReference type="PROSITE" id="PS00250">
    <property type="entry name" value="TGF_BETA_1"/>
    <property type="match status" value="1"/>
</dbReference>
<evidence type="ECO:0000256" key="2">
    <source>
        <dbReference type="ARBA" id="ARBA00006656"/>
    </source>
</evidence>
<dbReference type="InterPro" id="IPR017948">
    <property type="entry name" value="TGFb_CS"/>
</dbReference>
<dbReference type="CDD" id="cd13763">
    <property type="entry name" value="TGF_beta_BMP3_like"/>
    <property type="match status" value="1"/>
</dbReference>
<dbReference type="InterPro" id="IPR001839">
    <property type="entry name" value="TGF-b_C"/>
</dbReference>
<organism evidence="9 10">
    <name type="scientific">Mya arenaria</name>
    <name type="common">Soft-shell clam</name>
    <dbReference type="NCBI Taxonomy" id="6604"/>
    <lineage>
        <taxon>Eukaryota</taxon>
        <taxon>Metazoa</taxon>
        <taxon>Spiralia</taxon>
        <taxon>Lophotrochozoa</taxon>
        <taxon>Mollusca</taxon>
        <taxon>Bivalvia</taxon>
        <taxon>Autobranchia</taxon>
        <taxon>Heteroconchia</taxon>
        <taxon>Euheterodonta</taxon>
        <taxon>Imparidentia</taxon>
        <taxon>Neoheterodontei</taxon>
        <taxon>Myida</taxon>
        <taxon>Myoidea</taxon>
        <taxon>Myidae</taxon>
        <taxon>Mya</taxon>
    </lineage>
</organism>
<protein>
    <submittedName>
        <fullName evidence="9">BMP3-like protein</fullName>
    </submittedName>
</protein>
<dbReference type="PROSITE" id="PS51362">
    <property type="entry name" value="TGF_BETA_2"/>
    <property type="match status" value="1"/>
</dbReference>
<comment type="subcellular location">
    <subcellularLocation>
        <location evidence="1">Secreted</location>
    </subcellularLocation>
</comment>
<feature type="domain" description="TGF-beta family profile" evidence="8">
    <location>
        <begin position="295"/>
        <end position="431"/>
    </location>
</feature>
<evidence type="ECO:0000256" key="5">
    <source>
        <dbReference type="ARBA" id="ARBA00023157"/>
    </source>
</evidence>
<dbReference type="Pfam" id="PF00019">
    <property type="entry name" value="TGF_beta"/>
    <property type="match status" value="1"/>
</dbReference>
<dbReference type="EMBL" id="CP111013">
    <property type="protein sequence ID" value="WAQ97596.1"/>
    <property type="molecule type" value="Genomic_DNA"/>
</dbReference>
<dbReference type="InterPro" id="IPR029034">
    <property type="entry name" value="Cystine-knot_cytokine"/>
</dbReference>
<gene>
    <name evidence="9" type="ORF">MAR_030286</name>
</gene>
<keyword evidence="3" id="KW-0964">Secreted</keyword>
<evidence type="ECO:0000259" key="8">
    <source>
        <dbReference type="PROSITE" id="PS51362"/>
    </source>
</evidence>
<reference evidence="9" key="1">
    <citation type="submission" date="2022-11" db="EMBL/GenBank/DDBJ databases">
        <title>Centuries of genome instability and evolution in soft-shell clam transmissible cancer (bioRxiv).</title>
        <authorList>
            <person name="Hart S.F.M."/>
            <person name="Yonemitsu M.A."/>
            <person name="Giersch R.M."/>
            <person name="Beal B.F."/>
            <person name="Arriagada G."/>
            <person name="Davis B.W."/>
            <person name="Ostrander E.A."/>
            <person name="Goff S.P."/>
            <person name="Metzger M.J."/>
        </authorList>
    </citation>
    <scope>NUCLEOTIDE SEQUENCE</scope>
    <source>
        <strain evidence="9">MELC-2E11</strain>
        <tissue evidence="9">Siphon/mantle</tissue>
    </source>
</reference>
<keyword evidence="4 6" id="KW-0339">Growth factor</keyword>
<dbReference type="Gene3D" id="2.10.90.10">
    <property type="entry name" value="Cystine-knot cytokines"/>
    <property type="match status" value="1"/>
</dbReference>
<proteinExistence type="inferred from homology"/>
<comment type="similarity">
    <text evidence="2 6">Belongs to the TGF-beta family.</text>
</comment>
<dbReference type="SUPFAM" id="SSF57501">
    <property type="entry name" value="Cystine-knot cytokines"/>
    <property type="match status" value="1"/>
</dbReference>
<dbReference type="InterPro" id="IPR015615">
    <property type="entry name" value="TGF-beta-rel"/>
</dbReference>
<evidence type="ECO:0000256" key="7">
    <source>
        <dbReference type="SAM" id="MobiDB-lite"/>
    </source>
</evidence>
<evidence type="ECO:0000256" key="1">
    <source>
        <dbReference type="ARBA" id="ARBA00004613"/>
    </source>
</evidence>
<name>A0ABY7DLW1_MYAAR</name>
<evidence type="ECO:0000313" key="9">
    <source>
        <dbReference type="EMBL" id="WAQ97596.1"/>
    </source>
</evidence>
<dbReference type="PANTHER" id="PTHR11848">
    <property type="entry name" value="TGF-BETA FAMILY"/>
    <property type="match status" value="1"/>
</dbReference>
<evidence type="ECO:0000256" key="3">
    <source>
        <dbReference type="ARBA" id="ARBA00022525"/>
    </source>
</evidence>
<dbReference type="PRINTS" id="PR00669">
    <property type="entry name" value="INHIBINA"/>
</dbReference>
<evidence type="ECO:0000313" key="10">
    <source>
        <dbReference type="Proteomes" id="UP001164746"/>
    </source>
</evidence>
<keyword evidence="5" id="KW-1015">Disulfide bond</keyword>
<dbReference type="Proteomes" id="UP001164746">
    <property type="component" value="Chromosome 2"/>
</dbReference>
<feature type="compositionally biased region" description="Basic and acidic residues" evidence="7">
    <location>
        <begin position="260"/>
        <end position="270"/>
    </location>
</feature>
<accession>A0ABY7DLW1</accession>
<feature type="compositionally biased region" description="Basic residues" evidence="7">
    <location>
        <begin position="283"/>
        <end position="297"/>
    </location>
</feature>
<keyword evidence="10" id="KW-1185">Reference proteome</keyword>
<feature type="region of interest" description="Disordered" evidence="7">
    <location>
        <begin position="252"/>
        <end position="308"/>
    </location>
</feature>
<evidence type="ECO:0000256" key="4">
    <source>
        <dbReference type="ARBA" id="ARBA00023030"/>
    </source>
</evidence>
<feature type="compositionally biased region" description="Basic and acidic residues" evidence="7">
    <location>
        <begin position="298"/>
        <end position="308"/>
    </location>
</feature>
<dbReference type="SMART" id="SM00204">
    <property type="entry name" value="TGFB"/>
    <property type="match status" value="1"/>
</dbReference>
<dbReference type="PANTHER" id="PTHR11848:SF270">
    <property type="entry name" value="BONE MORPHOGENETIC PROTEIN 3-LIKE"/>
    <property type="match status" value="1"/>
</dbReference>
<sequence length="431" mass="49622">MASKTSCNEIQKYTFLDLTRHCISTILMFYSFIFPETVNGQPMFVFNLTSLSSAEKQNVSAEIHFYKRRKSRYNKKAHLTMSLHEIATGHTKDSGAMSVSLESYGWQRVDVSDIVQSCVSENTLHPQSLGLNFKMSKPHHNSNLLQLKRFMHKHSVPYLVVYSNDSKTIDEDELEDLSEKQKGIDHLHEAYLKTESLLPPRTRRSKRSLLDNNADYPIYQSRARSLSILTNEIPEDPEDYNKPYPIHAKTLQTHPGMLQTRKESRHKISDPRLIPLPGEYASKKKRRRDRKRNKRKKDQKDRMSNRLELPKEWDDLRELAEDEKKDGSCGRKKLVVDFSDIGWGEWIISPKSFKAHYCAGSCTFPLTKKMRPSNHATIQSLVNAVGIDPDVPAPCCVPDKLSSITLLYFDENGNVVLKNYPNMTVQKCACR</sequence>